<dbReference type="Gene3D" id="3.30.70.1730">
    <property type="match status" value="1"/>
</dbReference>
<evidence type="ECO:0000313" key="4">
    <source>
        <dbReference type="EMBL" id="KAK4273697.1"/>
    </source>
</evidence>
<protein>
    <recommendedName>
        <fullName evidence="6">60S acidic ribosomal protein P0</fullName>
    </recommendedName>
</protein>
<dbReference type="Proteomes" id="UP001293593">
    <property type="component" value="Unassembled WGS sequence"/>
</dbReference>
<dbReference type="PANTHER" id="PTHR45699">
    <property type="entry name" value="60S ACIDIC RIBOSOMAL PROTEIN P0"/>
    <property type="match status" value="1"/>
</dbReference>
<dbReference type="GO" id="GO:0000027">
    <property type="term" value="P:ribosomal large subunit assembly"/>
    <property type="evidence" value="ECO:0007669"/>
    <property type="project" value="TreeGrafter"/>
</dbReference>
<dbReference type="GO" id="GO:0070180">
    <property type="term" value="F:large ribosomal subunit rRNA binding"/>
    <property type="evidence" value="ECO:0007669"/>
    <property type="project" value="TreeGrafter"/>
</dbReference>
<gene>
    <name evidence="4" type="ORF">QN277_017040</name>
</gene>
<keyword evidence="2" id="KW-0689">Ribosomal protein</keyword>
<dbReference type="AlphaFoldDB" id="A0AAE1MMQ5"/>
<dbReference type="InterPro" id="IPR043141">
    <property type="entry name" value="Ribosomal_uL10-like_sf"/>
</dbReference>
<organism evidence="4 5">
    <name type="scientific">Acacia crassicarpa</name>
    <name type="common">northern wattle</name>
    <dbReference type="NCBI Taxonomy" id="499986"/>
    <lineage>
        <taxon>Eukaryota</taxon>
        <taxon>Viridiplantae</taxon>
        <taxon>Streptophyta</taxon>
        <taxon>Embryophyta</taxon>
        <taxon>Tracheophyta</taxon>
        <taxon>Spermatophyta</taxon>
        <taxon>Magnoliopsida</taxon>
        <taxon>eudicotyledons</taxon>
        <taxon>Gunneridae</taxon>
        <taxon>Pentapetalae</taxon>
        <taxon>rosids</taxon>
        <taxon>fabids</taxon>
        <taxon>Fabales</taxon>
        <taxon>Fabaceae</taxon>
        <taxon>Caesalpinioideae</taxon>
        <taxon>mimosoid clade</taxon>
        <taxon>Acacieae</taxon>
        <taxon>Acacia</taxon>
    </lineage>
</organism>
<reference evidence="4" key="1">
    <citation type="submission" date="2023-10" db="EMBL/GenBank/DDBJ databases">
        <title>Chromosome-level genome of the transformable northern wattle, Acacia crassicarpa.</title>
        <authorList>
            <person name="Massaro I."/>
            <person name="Sinha N.R."/>
            <person name="Poethig S."/>
            <person name="Leichty A.R."/>
        </authorList>
    </citation>
    <scope>NUCLEOTIDE SEQUENCE</scope>
    <source>
        <strain evidence="4">Acra3RX</strain>
        <tissue evidence="4">Leaf</tissue>
    </source>
</reference>
<sequence length="187" mass="21456">MAVKPWKAAYEAKLWKLLKEYGQILVVSSDNVKANQLQNIRRDLHEDSVMVLGKNTLKRRSIKMDADSSGNKAFLNLPPLLVGNVGLIFTKADLRELSEVVAKYEVVEPHLMCPKFMSYDSYRNCHFVRSRDLPLSLMCCRQLFPETANPLLLSPRFLPQNDCFLTRSRQFLIMSIWAPLLHFAGTL</sequence>
<name>A0AAE1MMQ5_9FABA</name>
<evidence type="ECO:0000313" key="5">
    <source>
        <dbReference type="Proteomes" id="UP001293593"/>
    </source>
</evidence>
<dbReference type="GO" id="GO:0003735">
    <property type="term" value="F:structural constituent of ribosome"/>
    <property type="evidence" value="ECO:0007669"/>
    <property type="project" value="TreeGrafter"/>
</dbReference>
<comment type="caution">
    <text evidence="4">The sequence shown here is derived from an EMBL/GenBank/DDBJ whole genome shotgun (WGS) entry which is preliminary data.</text>
</comment>
<dbReference type="GO" id="GO:0002181">
    <property type="term" value="P:cytoplasmic translation"/>
    <property type="evidence" value="ECO:0007669"/>
    <property type="project" value="TreeGrafter"/>
</dbReference>
<proteinExistence type="inferred from homology"/>
<evidence type="ECO:0000256" key="2">
    <source>
        <dbReference type="ARBA" id="ARBA00022980"/>
    </source>
</evidence>
<dbReference type="PANTHER" id="PTHR45699:SF24">
    <property type="entry name" value="RIBOSOMAL PROTEIN L10P-RELATED"/>
    <property type="match status" value="1"/>
</dbReference>
<accession>A0AAE1MMQ5</accession>
<dbReference type="InterPro" id="IPR050323">
    <property type="entry name" value="Ribosomal_protein_uL10"/>
</dbReference>
<keyword evidence="3" id="KW-0687">Ribonucleoprotein</keyword>
<dbReference type="Pfam" id="PF00466">
    <property type="entry name" value="Ribosomal_L10"/>
    <property type="match status" value="1"/>
</dbReference>
<evidence type="ECO:0008006" key="6">
    <source>
        <dbReference type="Google" id="ProtNLM"/>
    </source>
</evidence>
<dbReference type="GO" id="GO:0022625">
    <property type="term" value="C:cytosolic large ribosomal subunit"/>
    <property type="evidence" value="ECO:0007669"/>
    <property type="project" value="TreeGrafter"/>
</dbReference>
<evidence type="ECO:0000256" key="3">
    <source>
        <dbReference type="ARBA" id="ARBA00023274"/>
    </source>
</evidence>
<comment type="similarity">
    <text evidence="1">Belongs to the universal ribosomal protein uL10 family.</text>
</comment>
<dbReference type="SUPFAM" id="SSF160369">
    <property type="entry name" value="Ribosomal protein L10-like"/>
    <property type="match status" value="1"/>
</dbReference>
<dbReference type="EMBL" id="JAWXYG010000004">
    <property type="protein sequence ID" value="KAK4273697.1"/>
    <property type="molecule type" value="Genomic_DNA"/>
</dbReference>
<dbReference type="InterPro" id="IPR001790">
    <property type="entry name" value="Ribosomal_uL10"/>
</dbReference>
<keyword evidence="5" id="KW-1185">Reference proteome</keyword>
<evidence type="ECO:0000256" key="1">
    <source>
        <dbReference type="ARBA" id="ARBA00008889"/>
    </source>
</evidence>